<dbReference type="Proteomes" id="UP000324222">
    <property type="component" value="Unassembled WGS sequence"/>
</dbReference>
<accession>A0A5B7JNK9</accession>
<sequence>MRFITIRPSSSSRRRQNTTQLITRNTTLQTPRKSEGRGFVFPVYGPEREMGVQVLIRTENGNEGKVAGSGGTREDTGGHGTGEEARRTPCSAQPPAHTSPQSSTRGHYHLDDTRASLRAAPEASTVNIGKMICRKLFAEGKSELQPDRDLVKREGRAAATLWRGTKGCILRLTGGAPFMDSLRETV</sequence>
<feature type="compositionally biased region" description="Polar residues" evidence="1">
    <location>
        <begin position="96"/>
        <end position="105"/>
    </location>
</feature>
<keyword evidence="3" id="KW-1185">Reference proteome</keyword>
<evidence type="ECO:0000313" key="3">
    <source>
        <dbReference type="Proteomes" id="UP000324222"/>
    </source>
</evidence>
<gene>
    <name evidence="2" type="ORF">E2C01_091136</name>
</gene>
<organism evidence="2 3">
    <name type="scientific">Portunus trituberculatus</name>
    <name type="common">Swimming crab</name>
    <name type="synonym">Neptunus trituberculatus</name>
    <dbReference type="NCBI Taxonomy" id="210409"/>
    <lineage>
        <taxon>Eukaryota</taxon>
        <taxon>Metazoa</taxon>
        <taxon>Ecdysozoa</taxon>
        <taxon>Arthropoda</taxon>
        <taxon>Crustacea</taxon>
        <taxon>Multicrustacea</taxon>
        <taxon>Malacostraca</taxon>
        <taxon>Eumalacostraca</taxon>
        <taxon>Eucarida</taxon>
        <taxon>Decapoda</taxon>
        <taxon>Pleocyemata</taxon>
        <taxon>Brachyura</taxon>
        <taxon>Eubrachyura</taxon>
        <taxon>Portunoidea</taxon>
        <taxon>Portunidae</taxon>
        <taxon>Portuninae</taxon>
        <taxon>Portunus</taxon>
    </lineage>
</organism>
<comment type="caution">
    <text evidence="2">The sequence shown here is derived from an EMBL/GenBank/DDBJ whole genome shotgun (WGS) entry which is preliminary data.</text>
</comment>
<protein>
    <submittedName>
        <fullName evidence="2">Uncharacterized protein</fullName>
    </submittedName>
</protein>
<proteinExistence type="predicted"/>
<evidence type="ECO:0000313" key="2">
    <source>
        <dbReference type="EMBL" id="MPC95906.1"/>
    </source>
</evidence>
<dbReference type="AlphaFoldDB" id="A0A5B7JNK9"/>
<feature type="compositionally biased region" description="Basic and acidic residues" evidence="1">
    <location>
        <begin position="72"/>
        <end position="87"/>
    </location>
</feature>
<name>A0A5B7JNK9_PORTR</name>
<feature type="region of interest" description="Disordered" evidence="1">
    <location>
        <begin position="1"/>
        <end position="42"/>
    </location>
</feature>
<dbReference type="EMBL" id="VSRR010103936">
    <property type="protein sequence ID" value="MPC95906.1"/>
    <property type="molecule type" value="Genomic_DNA"/>
</dbReference>
<evidence type="ECO:0000256" key="1">
    <source>
        <dbReference type="SAM" id="MobiDB-lite"/>
    </source>
</evidence>
<feature type="region of interest" description="Disordered" evidence="1">
    <location>
        <begin position="59"/>
        <end position="108"/>
    </location>
</feature>
<feature type="compositionally biased region" description="Polar residues" evidence="1">
    <location>
        <begin position="17"/>
        <end position="31"/>
    </location>
</feature>
<reference evidence="2 3" key="1">
    <citation type="submission" date="2019-05" db="EMBL/GenBank/DDBJ databases">
        <title>Another draft genome of Portunus trituberculatus and its Hox gene families provides insights of decapod evolution.</title>
        <authorList>
            <person name="Jeong J.-H."/>
            <person name="Song I."/>
            <person name="Kim S."/>
            <person name="Choi T."/>
            <person name="Kim D."/>
            <person name="Ryu S."/>
            <person name="Kim W."/>
        </authorList>
    </citation>
    <scope>NUCLEOTIDE SEQUENCE [LARGE SCALE GENOMIC DNA]</scope>
    <source>
        <tissue evidence="2">Muscle</tissue>
    </source>
</reference>